<organism evidence="8 9">
    <name type="scientific">Kocuria subflava</name>
    <dbReference type="NCBI Taxonomy" id="1736139"/>
    <lineage>
        <taxon>Bacteria</taxon>
        <taxon>Bacillati</taxon>
        <taxon>Actinomycetota</taxon>
        <taxon>Actinomycetes</taxon>
        <taxon>Micrococcales</taxon>
        <taxon>Micrococcaceae</taxon>
        <taxon>Kocuria</taxon>
    </lineage>
</organism>
<comment type="cofactor">
    <cofactor evidence="6">
        <name>[2Fe-2S] cluster</name>
        <dbReference type="ChEBI" id="CHEBI:190135"/>
    </cofactor>
</comment>
<dbReference type="SUPFAM" id="SSF54292">
    <property type="entry name" value="2Fe-2S ferredoxin-like"/>
    <property type="match status" value="1"/>
</dbReference>
<evidence type="ECO:0000313" key="8">
    <source>
        <dbReference type="EMBL" id="NKE08500.1"/>
    </source>
</evidence>
<dbReference type="AlphaFoldDB" id="A0A846TNH6"/>
<evidence type="ECO:0000256" key="4">
    <source>
        <dbReference type="ARBA" id="ARBA00023004"/>
    </source>
</evidence>
<proteinExistence type="inferred from homology"/>
<reference evidence="8 9" key="1">
    <citation type="submission" date="2020-02" db="EMBL/GenBank/DDBJ databases">
        <authorList>
            <person name="Sun Q."/>
        </authorList>
    </citation>
    <scope>NUCLEOTIDE SEQUENCE [LARGE SCALE GENOMIC DNA]</scope>
    <source>
        <strain evidence="8 9">YIM 13062</strain>
    </source>
</reference>
<dbReference type="GO" id="GO:0046872">
    <property type="term" value="F:metal ion binding"/>
    <property type="evidence" value="ECO:0007669"/>
    <property type="project" value="UniProtKB-KW"/>
</dbReference>
<dbReference type="PANTHER" id="PTHR23426">
    <property type="entry name" value="FERREDOXIN/ADRENODOXIN"/>
    <property type="match status" value="1"/>
</dbReference>
<dbReference type="PANTHER" id="PTHR23426:SF65">
    <property type="entry name" value="FERREDOXIN-2, MITOCHONDRIAL"/>
    <property type="match status" value="1"/>
</dbReference>
<keyword evidence="4" id="KW-0408">Iron</keyword>
<keyword evidence="2" id="KW-0001">2Fe-2S</keyword>
<evidence type="ECO:0000256" key="2">
    <source>
        <dbReference type="ARBA" id="ARBA00022714"/>
    </source>
</evidence>
<dbReference type="InterPro" id="IPR001055">
    <property type="entry name" value="Adrenodoxin-like"/>
</dbReference>
<comment type="caution">
    <text evidence="8">The sequence shown here is derived from an EMBL/GenBank/DDBJ whole genome shotgun (WGS) entry which is preliminary data.</text>
</comment>
<evidence type="ECO:0000313" key="9">
    <source>
        <dbReference type="Proteomes" id="UP000521379"/>
    </source>
</evidence>
<dbReference type="GO" id="GO:0140647">
    <property type="term" value="P:P450-containing electron transport chain"/>
    <property type="evidence" value="ECO:0007669"/>
    <property type="project" value="InterPro"/>
</dbReference>
<sequence>MSSITVNVTDRDGARTEGVQWEDHESLMEALTRNKFPILATCGGNASCSTCHCYLGASAQTAGAKSPIGDEEEDVLDMLDDTRHEDSRLTCQVEWSEDLDGAEVTIAPEW</sequence>
<dbReference type="Proteomes" id="UP000521379">
    <property type="component" value="Unassembled WGS sequence"/>
</dbReference>
<gene>
    <name evidence="8" type="ORF">GTW58_00765</name>
</gene>
<evidence type="ECO:0000259" key="7">
    <source>
        <dbReference type="PROSITE" id="PS51085"/>
    </source>
</evidence>
<comment type="similarity">
    <text evidence="1">Belongs to the adrenodoxin/putidaredoxin family.</text>
</comment>
<dbReference type="Pfam" id="PF00111">
    <property type="entry name" value="Fer2"/>
    <property type="match status" value="1"/>
</dbReference>
<protein>
    <submittedName>
        <fullName evidence="8">(2Fe-2S)-binding protein</fullName>
    </submittedName>
</protein>
<keyword evidence="9" id="KW-1185">Reference proteome</keyword>
<dbReference type="RefSeq" id="WP_047692593.1">
    <property type="nucleotide sequence ID" value="NZ_JAAVUN010000001.1"/>
</dbReference>
<dbReference type="GO" id="GO:0051537">
    <property type="term" value="F:2 iron, 2 sulfur cluster binding"/>
    <property type="evidence" value="ECO:0007669"/>
    <property type="project" value="UniProtKB-KW"/>
</dbReference>
<dbReference type="PROSITE" id="PS51085">
    <property type="entry name" value="2FE2S_FER_2"/>
    <property type="match status" value="1"/>
</dbReference>
<dbReference type="CDD" id="cd00207">
    <property type="entry name" value="fer2"/>
    <property type="match status" value="1"/>
</dbReference>
<evidence type="ECO:0000256" key="6">
    <source>
        <dbReference type="ARBA" id="ARBA00034078"/>
    </source>
</evidence>
<dbReference type="InterPro" id="IPR012675">
    <property type="entry name" value="Beta-grasp_dom_sf"/>
</dbReference>
<name>A0A846TNH6_9MICC</name>
<evidence type="ECO:0000256" key="5">
    <source>
        <dbReference type="ARBA" id="ARBA00023014"/>
    </source>
</evidence>
<dbReference type="GO" id="GO:0009055">
    <property type="term" value="F:electron transfer activity"/>
    <property type="evidence" value="ECO:0007669"/>
    <property type="project" value="TreeGrafter"/>
</dbReference>
<dbReference type="InterPro" id="IPR001041">
    <property type="entry name" value="2Fe-2S_ferredoxin-type"/>
</dbReference>
<dbReference type="InterPro" id="IPR036010">
    <property type="entry name" value="2Fe-2S_ferredoxin-like_sf"/>
</dbReference>
<evidence type="ECO:0000256" key="3">
    <source>
        <dbReference type="ARBA" id="ARBA00022723"/>
    </source>
</evidence>
<feature type="domain" description="2Fe-2S ferredoxin-type" evidence="7">
    <location>
        <begin position="2"/>
        <end position="110"/>
    </location>
</feature>
<keyword evidence="3" id="KW-0479">Metal-binding</keyword>
<accession>A0A846TNH6</accession>
<dbReference type="EMBL" id="JAAVUN010000001">
    <property type="protein sequence ID" value="NKE08500.1"/>
    <property type="molecule type" value="Genomic_DNA"/>
</dbReference>
<dbReference type="Gene3D" id="3.10.20.30">
    <property type="match status" value="1"/>
</dbReference>
<evidence type="ECO:0000256" key="1">
    <source>
        <dbReference type="ARBA" id="ARBA00010914"/>
    </source>
</evidence>
<keyword evidence="5" id="KW-0411">Iron-sulfur</keyword>